<feature type="compositionally biased region" description="Pro residues" evidence="1">
    <location>
        <begin position="1"/>
        <end position="12"/>
    </location>
</feature>
<feature type="compositionally biased region" description="Low complexity" evidence="1">
    <location>
        <begin position="16"/>
        <end position="29"/>
    </location>
</feature>
<evidence type="ECO:0000256" key="1">
    <source>
        <dbReference type="SAM" id="MobiDB-lite"/>
    </source>
</evidence>
<dbReference type="InterPro" id="IPR038883">
    <property type="entry name" value="AN11006-like"/>
</dbReference>
<accession>A0A2V1D5U4</accession>
<organism evidence="2 3">
    <name type="scientific">Periconia macrospinosa</name>
    <dbReference type="NCBI Taxonomy" id="97972"/>
    <lineage>
        <taxon>Eukaryota</taxon>
        <taxon>Fungi</taxon>
        <taxon>Dikarya</taxon>
        <taxon>Ascomycota</taxon>
        <taxon>Pezizomycotina</taxon>
        <taxon>Dothideomycetes</taxon>
        <taxon>Pleosporomycetidae</taxon>
        <taxon>Pleosporales</taxon>
        <taxon>Massarineae</taxon>
        <taxon>Periconiaceae</taxon>
        <taxon>Periconia</taxon>
    </lineage>
</organism>
<dbReference type="OrthoDB" id="62952at2759"/>
<proteinExistence type="predicted"/>
<evidence type="ECO:0000313" key="2">
    <source>
        <dbReference type="EMBL" id="PVH92903.1"/>
    </source>
</evidence>
<feature type="compositionally biased region" description="Low complexity" evidence="1">
    <location>
        <begin position="312"/>
        <end position="328"/>
    </location>
</feature>
<gene>
    <name evidence="2" type="ORF">DM02DRAFT_646709</name>
</gene>
<feature type="region of interest" description="Disordered" evidence="1">
    <location>
        <begin position="249"/>
        <end position="352"/>
    </location>
</feature>
<feature type="compositionally biased region" description="Basic residues" evidence="1">
    <location>
        <begin position="253"/>
        <end position="262"/>
    </location>
</feature>
<dbReference type="AlphaFoldDB" id="A0A2V1D5U4"/>
<protein>
    <recommendedName>
        <fullName evidence="4">F-box domain-containing protein</fullName>
    </recommendedName>
</protein>
<feature type="region of interest" description="Disordered" evidence="1">
    <location>
        <begin position="1"/>
        <end position="29"/>
    </location>
</feature>
<keyword evidence="3" id="KW-1185">Reference proteome</keyword>
<feature type="compositionally biased region" description="Pro residues" evidence="1">
    <location>
        <begin position="329"/>
        <end position="347"/>
    </location>
</feature>
<feature type="compositionally biased region" description="Basic residues" evidence="1">
    <location>
        <begin position="292"/>
        <end position="306"/>
    </location>
</feature>
<name>A0A2V1D5U4_9PLEO</name>
<evidence type="ECO:0000313" key="3">
    <source>
        <dbReference type="Proteomes" id="UP000244855"/>
    </source>
</evidence>
<reference evidence="2 3" key="1">
    <citation type="journal article" date="2018" name="Sci. Rep.">
        <title>Comparative genomics provides insights into the lifestyle and reveals functional heterogeneity of dark septate endophytic fungi.</title>
        <authorList>
            <person name="Knapp D.G."/>
            <person name="Nemeth J.B."/>
            <person name="Barry K."/>
            <person name="Hainaut M."/>
            <person name="Henrissat B."/>
            <person name="Johnson J."/>
            <person name="Kuo A."/>
            <person name="Lim J.H.P."/>
            <person name="Lipzen A."/>
            <person name="Nolan M."/>
            <person name="Ohm R.A."/>
            <person name="Tamas L."/>
            <person name="Grigoriev I.V."/>
            <person name="Spatafora J.W."/>
            <person name="Nagy L.G."/>
            <person name="Kovacs G.M."/>
        </authorList>
    </citation>
    <scope>NUCLEOTIDE SEQUENCE [LARGE SCALE GENOMIC DNA]</scope>
    <source>
        <strain evidence="2 3">DSE2036</strain>
    </source>
</reference>
<dbReference type="PANTHER" id="PTHR42085">
    <property type="entry name" value="F-BOX DOMAIN-CONTAINING PROTEIN"/>
    <property type="match status" value="1"/>
</dbReference>
<feature type="compositionally biased region" description="Low complexity" evidence="1">
    <location>
        <begin position="263"/>
        <end position="279"/>
    </location>
</feature>
<evidence type="ECO:0008006" key="4">
    <source>
        <dbReference type="Google" id="ProtNLM"/>
    </source>
</evidence>
<dbReference type="PANTHER" id="PTHR42085:SF1">
    <property type="entry name" value="F-BOX DOMAIN-CONTAINING PROTEIN"/>
    <property type="match status" value="1"/>
</dbReference>
<dbReference type="EMBL" id="KZ805635">
    <property type="protein sequence ID" value="PVH92903.1"/>
    <property type="molecule type" value="Genomic_DNA"/>
</dbReference>
<sequence>MNDAPPLTPIRPRPQSHATTPTTTVAPTASASHPPFRFFDLPRELRDRIYTYALVSAFPFWWPSATSPPHNVALDLLRVSRRMHHEAAPILYTQNKFLFTHPSDCNMFRIIASSHSEHITTVYLRIREKDMNLWTKYLSSTKEDRSLKFDLPNLKTLWIFLRSGALGGGPGLLGLPGGLAFAAGPVAMAAALAAGAIVPVGGTGPVPIPPLVGAPIPPQVGAGAGAGAGAGGGGGVQQQVQALHNQVNQALAHHQHHQHQHHNQPANPFAPGAAAAAAAVPPPPAPLPNLPPHHHHHQHHQHHHHPQPPLPLTTITPHPNPPANNNNLPWPPPPPPTHTPPPPPPASAQPHHHHPYPLFASFLRWERDLGLDRLSLSLLPETRTASLTDVKIVCIVKLPKLEVERLVETYPDELSVVDRNGDARTRFRRVRGVDVCLEVGGV</sequence>
<feature type="compositionally biased region" description="Pro residues" evidence="1">
    <location>
        <begin position="280"/>
        <end position="291"/>
    </location>
</feature>
<dbReference type="Proteomes" id="UP000244855">
    <property type="component" value="Unassembled WGS sequence"/>
</dbReference>